<sequence length="61" mass="6813">MRVTLEQLIRAYPAWRIQDLAGGWVAMRRSPVPDASSLSNVRCGETLTELAANLEAETRLK</sequence>
<protein>
    <submittedName>
        <fullName evidence="1">Uncharacterized protein</fullName>
    </submittedName>
</protein>
<organism evidence="1 2">
    <name type="scientific">Nonomuraea monospora</name>
    <dbReference type="NCBI Taxonomy" id="568818"/>
    <lineage>
        <taxon>Bacteria</taxon>
        <taxon>Bacillati</taxon>
        <taxon>Actinomycetota</taxon>
        <taxon>Actinomycetes</taxon>
        <taxon>Streptosporangiales</taxon>
        <taxon>Streptosporangiaceae</taxon>
        <taxon>Nonomuraea</taxon>
    </lineage>
</organism>
<dbReference type="EMBL" id="BAAAQX010000052">
    <property type="protein sequence ID" value="GAA2215641.1"/>
    <property type="molecule type" value="Genomic_DNA"/>
</dbReference>
<dbReference type="Proteomes" id="UP001499843">
    <property type="component" value="Unassembled WGS sequence"/>
</dbReference>
<name>A0ABP5PV88_9ACTN</name>
<accession>A0ABP5PV88</accession>
<proteinExistence type="predicted"/>
<comment type="caution">
    <text evidence="1">The sequence shown here is derived from an EMBL/GenBank/DDBJ whole genome shotgun (WGS) entry which is preliminary data.</text>
</comment>
<evidence type="ECO:0000313" key="1">
    <source>
        <dbReference type="EMBL" id="GAA2215641.1"/>
    </source>
</evidence>
<reference evidence="2" key="1">
    <citation type="journal article" date="2019" name="Int. J. Syst. Evol. Microbiol.">
        <title>The Global Catalogue of Microorganisms (GCM) 10K type strain sequencing project: providing services to taxonomists for standard genome sequencing and annotation.</title>
        <authorList>
            <consortium name="The Broad Institute Genomics Platform"/>
            <consortium name="The Broad Institute Genome Sequencing Center for Infectious Disease"/>
            <person name="Wu L."/>
            <person name="Ma J."/>
        </authorList>
    </citation>
    <scope>NUCLEOTIDE SEQUENCE [LARGE SCALE GENOMIC DNA]</scope>
    <source>
        <strain evidence="2">JCM 16114</strain>
    </source>
</reference>
<keyword evidence="2" id="KW-1185">Reference proteome</keyword>
<evidence type="ECO:0000313" key="2">
    <source>
        <dbReference type="Proteomes" id="UP001499843"/>
    </source>
</evidence>
<gene>
    <name evidence="1" type="ORF">GCM10009850_111090</name>
</gene>
<dbReference type="RefSeq" id="WP_344494540.1">
    <property type="nucleotide sequence ID" value="NZ_BAAAQX010000052.1"/>
</dbReference>